<dbReference type="PANTHER" id="PTHR21737:SF3">
    <property type="entry name" value="POLYGLUTAMINE-BINDING PROTEIN 1"/>
    <property type="match status" value="1"/>
</dbReference>
<dbReference type="AlphaFoldDB" id="A0A3S5A5B1"/>
<evidence type="ECO:0000256" key="1">
    <source>
        <dbReference type="ARBA" id="ARBA00004123"/>
    </source>
</evidence>
<keyword evidence="3" id="KW-0677">Repeat</keyword>
<evidence type="ECO:0000256" key="5">
    <source>
        <dbReference type="ARBA" id="ARBA00023163"/>
    </source>
</evidence>
<dbReference type="EMBL" id="CAAALY010045527">
    <property type="protein sequence ID" value="VEL20259.1"/>
    <property type="molecule type" value="Genomic_DNA"/>
</dbReference>
<organism evidence="8 9">
    <name type="scientific">Protopolystoma xenopodis</name>
    <dbReference type="NCBI Taxonomy" id="117903"/>
    <lineage>
        <taxon>Eukaryota</taxon>
        <taxon>Metazoa</taxon>
        <taxon>Spiralia</taxon>
        <taxon>Lophotrochozoa</taxon>
        <taxon>Platyhelminthes</taxon>
        <taxon>Monogenea</taxon>
        <taxon>Polyopisthocotylea</taxon>
        <taxon>Polystomatidea</taxon>
        <taxon>Polystomatidae</taxon>
        <taxon>Protopolystoma</taxon>
    </lineage>
</organism>
<evidence type="ECO:0000256" key="3">
    <source>
        <dbReference type="ARBA" id="ARBA00022737"/>
    </source>
</evidence>
<protein>
    <recommendedName>
        <fullName evidence="10">Polyglutamine-binding protein 1</fullName>
    </recommendedName>
</protein>
<dbReference type="PANTHER" id="PTHR21737">
    <property type="entry name" value="POLYGLUTAMINE BINDING PROTEIN 1/MARVEL MEMBRANE-ASSOCIATING DOMAIN CONTAINING 3"/>
    <property type="match status" value="1"/>
</dbReference>
<evidence type="ECO:0000313" key="8">
    <source>
        <dbReference type="EMBL" id="VEL20259.1"/>
    </source>
</evidence>
<dbReference type="GO" id="GO:0016604">
    <property type="term" value="C:nuclear body"/>
    <property type="evidence" value="ECO:0007669"/>
    <property type="project" value="TreeGrafter"/>
</dbReference>
<feature type="compositionally biased region" description="Low complexity" evidence="7">
    <location>
        <begin position="259"/>
        <end position="270"/>
    </location>
</feature>
<keyword evidence="6" id="KW-0539">Nucleus</keyword>
<gene>
    <name evidence="8" type="ORF">PXEA_LOCUS13699</name>
</gene>
<keyword evidence="2" id="KW-0597">Phosphoprotein</keyword>
<evidence type="ECO:0000256" key="2">
    <source>
        <dbReference type="ARBA" id="ARBA00022553"/>
    </source>
</evidence>
<comment type="caution">
    <text evidence="8">The sequence shown here is derived from an EMBL/GenBank/DDBJ whole genome shotgun (WGS) entry which is preliminary data.</text>
</comment>
<feature type="region of interest" description="Disordered" evidence="7">
    <location>
        <begin position="117"/>
        <end position="281"/>
    </location>
</feature>
<accession>A0A3S5A5B1</accession>
<feature type="compositionally biased region" description="Polar residues" evidence="7">
    <location>
        <begin position="167"/>
        <end position="176"/>
    </location>
</feature>
<dbReference type="OrthoDB" id="42462at2759"/>
<evidence type="ECO:0000313" key="9">
    <source>
        <dbReference type="Proteomes" id="UP000784294"/>
    </source>
</evidence>
<evidence type="ECO:0000256" key="4">
    <source>
        <dbReference type="ARBA" id="ARBA00023015"/>
    </source>
</evidence>
<name>A0A3S5A5B1_9PLAT</name>
<feature type="compositionally biased region" description="Pro residues" evidence="7">
    <location>
        <begin position="121"/>
        <end position="131"/>
    </location>
</feature>
<dbReference type="GO" id="GO:0005737">
    <property type="term" value="C:cytoplasm"/>
    <property type="evidence" value="ECO:0007669"/>
    <property type="project" value="TreeGrafter"/>
</dbReference>
<sequence length="281" mass="28871">MPLLPSPISQPFTVSAQSTVIGLAQTNFTAISQAQQPSAPPSSGARITAVVMPPSALPRGPMAGRVLLPNPPPMPPSTVMNTCYSASDISLSGVNLLMGQNVSFNSTVLPSTTIQVQPSVSLPPPPPPPPILLGSGPTAGSAALPRGSPSEGVGSLQLEDQDGDQPTLPQATSIRASTRRWDSGPNNTQSRARKSHGQNASNRPLDPMDPAAYSDVPRGTWSMGLEVDRTGPKTGVDSTASGPLFQQRPYPSPGAVLRANAAAAASASNSDAKRHKSDPAI</sequence>
<reference evidence="8" key="1">
    <citation type="submission" date="2018-11" db="EMBL/GenBank/DDBJ databases">
        <authorList>
            <consortium name="Pathogen Informatics"/>
        </authorList>
    </citation>
    <scope>NUCLEOTIDE SEQUENCE</scope>
</reference>
<keyword evidence="5" id="KW-0804">Transcription</keyword>
<keyword evidence="4" id="KW-0805">Transcription regulation</keyword>
<evidence type="ECO:0000256" key="6">
    <source>
        <dbReference type="ARBA" id="ARBA00023242"/>
    </source>
</evidence>
<comment type="subcellular location">
    <subcellularLocation>
        <location evidence="1">Nucleus</location>
    </subcellularLocation>
</comment>
<proteinExistence type="predicted"/>
<dbReference type="GO" id="GO:0043021">
    <property type="term" value="F:ribonucleoprotein complex binding"/>
    <property type="evidence" value="ECO:0007669"/>
    <property type="project" value="TreeGrafter"/>
</dbReference>
<keyword evidence="9" id="KW-1185">Reference proteome</keyword>
<dbReference type="Proteomes" id="UP000784294">
    <property type="component" value="Unassembled WGS sequence"/>
</dbReference>
<dbReference type="GO" id="GO:0000380">
    <property type="term" value="P:alternative mRNA splicing, via spliceosome"/>
    <property type="evidence" value="ECO:0007669"/>
    <property type="project" value="TreeGrafter"/>
</dbReference>
<evidence type="ECO:0008006" key="10">
    <source>
        <dbReference type="Google" id="ProtNLM"/>
    </source>
</evidence>
<evidence type="ECO:0000256" key="7">
    <source>
        <dbReference type="SAM" id="MobiDB-lite"/>
    </source>
</evidence>
<dbReference type="Gene3D" id="3.40.30.10">
    <property type="entry name" value="Glutaredoxin"/>
    <property type="match status" value="1"/>
</dbReference>